<dbReference type="RefSeq" id="WP_131171386.1">
    <property type="nucleotide sequence ID" value="NZ_FXTL01000003.1"/>
</dbReference>
<accession>A0A4Q9KMT2</accession>
<reference evidence="1 2" key="1">
    <citation type="submission" date="2019-01" db="EMBL/GenBank/DDBJ databases">
        <title>Lactibacter flavus gen. nov., sp. nov., a novel bacterium of the family Propionibacteriaceae isolated from raw milk and dairy products.</title>
        <authorList>
            <person name="Huptas C."/>
            <person name="Wenning M."/>
            <person name="Breitenwieser F."/>
            <person name="Doll E."/>
            <person name="Von Neubeck M."/>
            <person name="Busse H.-J."/>
            <person name="Scherer S."/>
        </authorList>
    </citation>
    <scope>NUCLEOTIDE SEQUENCE [LARGE SCALE GENOMIC DNA]</scope>
    <source>
        <strain evidence="1 2">DSM 22130</strain>
    </source>
</reference>
<sequence>MRQFEPSGVTYVCNLPHRQLTLFACSTMSAMRDHLWLSHEIRRHDSGGDELTRRHQPRLAS</sequence>
<evidence type="ECO:0000313" key="2">
    <source>
        <dbReference type="Proteomes" id="UP000291933"/>
    </source>
</evidence>
<proteinExistence type="predicted"/>
<protein>
    <submittedName>
        <fullName evidence="1">Uncharacterized protein</fullName>
    </submittedName>
</protein>
<dbReference type="EMBL" id="SDMR01000003">
    <property type="protein sequence ID" value="TBT95734.1"/>
    <property type="molecule type" value="Genomic_DNA"/>
</dbReference>
<organism evidence="1 2">
    <name type="scientific">Propioniciclava tarda</name>
    <dbReference type="NCBI Taxonomy" id="433330"/>
    <lineage>
        <taxon>Bacteria</taxon>
        <taxon>Bacillati</taxon>
        <taxon>Actinomycetota</taxon>
        <taxon>Actinomycetes</taxon>
        <taxon>Propionibacteriales</taxon>
        <taxon>Propionibacteriaceae</taxon>
        <taxon>Propioniciclava</taxon>
    </lineage>
</organism>
<keyword evidence="2" id="KW-1185">Reference proteome</keyword>
<dbReference type="Proteomes" id="UP000291933">
    <property type="component" value="Unassembled WGS sequence"/>
</dbReference>
<evidence type="ECO:0000313" key="1">
    <source>
        <dbReference type="EMBL" id="TBT95734.1"/>
    </source>
</evidence>
<gene>
    <name evidence="1" type="ORF">ET996_04645</name>
</gene>
<name>A0A4Q9KMT2_PROTD</name>
<comment type="caution">
    <text evidence="1">The sequence shown here is derived from an EMBL/GenBank/DDBJ whole genome shotgun (WGS) entry which is preliminary data.</text>
</comment>
<dbReference type="AlphaFoldDB" id="A0A4Q9KMT2"/>